<dbReference type="EMBL" id="OBEK01000001">
    <property type="protein sequence ID" value="SNZ04148.1"/>
    <property type="molecule type" value="Genomic_DNA"/>
</dbReference>
<evidence type="ECO:0000313" key="2">
    <source>
        <dbReference type="Proteomes" id="UP000219356"/>
    </source>
</evidence>
<sequence>MLLICLSLVSLCLMIIYVSSLAECIYGAAALALFCYLTNDNVIDKKLDYLLLYFNTLP</sequence>
<protein>
    <submittedName>
        <fullName evidence="1">Uncharacterized protein</fullName>
    </submittedName>
</protein>
<keyword evidence="2" id="KW-1185">Reference proteome</keyword>
<name>A0A285N491_9BACI</name>
<evidence type="ECO:0000313" key="1">
    <source>
        <dbReference type="EMBL" id="SNZ04148.1"/>
    </source>
</evidence>
<accession>A0A285N491</accession>
<dbReference type="AlphaFoldDB" id="A0A285N491"/>
<dbReference type="Proteomes" id="UP000219356">
    <property type="component" value="Unassembled WGS sequence"/>
</dbReference>
<gene>
    <name evidence="1" type="ORF">SAMN05421503_0546</name>
</gene>
<proteinExistence type="predicted"/>
<reference evidence="2" key="1">
    <citation type="submission" date="2017-09" db="EMBL/GenBank/DDBJ databases">
        <authorList>
            <person name="Varghese N."/>
            <person name="Submissions S."/>
        </authorList>
    </citation>
    <scope>NUCLEOTIDE SEQUENCE [LARGE SCALE GENOMIC DNA]</scope>
    <source>
        <strain evidence="2">CGMCC 1.8913</strain>
    </source>
</reference>
<organism evidence="1 2">
    <name type="scientific">Terribacillus aidingensis</name>
    <dbReference type="NCBI Taxonomy" id="586416"/>
    <lineage>
        <taxon>Bacteria</taxon>
        <taxon>Bacillati</taxon>
        <taxon>Bacillota</taxon>
        <taxon>Bacilli</taxon>
        <taxon>Bacillales</taxon>
        <taxon>Bacillaceae</taxon>
        <taxon>Terribacillus</taxon>
    </lineage>
</organism>